<dbReference type="EMBL" id="VSWC01000054">
    <property type="protein sequence ID" value="KAA1099823.1"/>
    <property type="molecule type" value="Genomic_DNA"/>
</dbReference>
<evidence type="ECO:0000313" key="1">
    <source>
        <dbReference type="EMBL" id="KAA1095492.1"/>
    </source>
</evidence>
<evidence type="ECO:0000313" key="2">
    <source>
        <dbReference type="EMBL" id="KAA1099823.1"/>
    </source>
</evidence>
<name>A0A5B0PFG5_PUCGR</name>
<gene>
    <name evidence="2" type="ORF">PGT21_021973</name>
    <name evidence="1" type="ORF">PGTUg99_033559</name>
</gene>
<dbReference type="Proteomes" id="UP000325313">
    <property type="component" value="Unassembled WGS sequence"/>
</dbReference>
<dbReference type="Proteomes" id="UP000324748">
    <property type="component" value="Unassembled WGS sequence"/>
</dbReference>
<organism evidence="2 3">
    <name type="scientific">Puccinia graminis f. sp. tritici</name>
    <dbReference type="NCBI Taxonomy" id="56615"/>
    <lineage>
        <taxon>Eukaryota</taxon>
        <taxon>Fungi</taxon>
        <taxon>Dikarya</taxon>
        <taxon>Basidiomycota</taxon>
        <taxon>Pucciniomycotina</taxon>
        <taxon>Pucciniomycetes</taxon>
        <taxon>Pucciniales</taxon>
        <taxon>Pucciniaceae</taxon>
        <taxon>Puccinia</taxon>
    </lineage>
</organism>
<protein>
    <submittedName>
        <fullName evidence="2">Uncharacterized protein</fullName>
    </submittedName>
</protein>
<accession>A0A5B0PFG5</accession>
<reference evidence="3 4" key="1">
    <citation type="submission" date="2019-05" db="EMBL/GenBank/DDBJ databases">
        <title>Emergence of the Ug99 lineage of the wheat stem rust pathogen through somatic hybridization.</title>
        <authorList>
            <person name="Li F."/>
            <person name="Upadhyaya N.M."/>
            <person name="Sperschneider J."/>
            <person name="Matny O."/>
            <person name="Nguyen-Phuc H."/>
            <person name="Mago R."/>
            <person name="Raley C."/>
            <person name="Miller M.E."/>
            <person name="Silverstein K.A.T."/>
            <person name="Henningsen E."/>
            <person name="Hirsch C.D."/>
            <person name="Visser B."/>
            <person name="Pretorius Z.A."/>
            <person name="Steffenson B.J."/>
            <person name="Schwessinger B."/>
            <person name="Dodds P.N."/>
            <person name="Figueroa M."/>
        </authorList>
    </citation>
    <scope>NUCLEOTIDE SEQUENCE [LARGE SCALE GENOMIC DNA]</scope>
    <source>
        <strain evidence="2">21-0</strain>
        <strain evidence="1 4">Ug99</strain>
    </source>
</reference>
<dbReference type="AlphaFoldDB" id="A0A5B0PFG5"/>
<proteinExistence type="predicted"/>
<sequence length="52" mass="5851">MAQLVARWAHTALHWNPEVVGSKLTLAKPLGPRSGWERPGDRTVSELVYRLV</sequence>
<comment type="caution">
    <text evidence="2">The sequence shown here is derived from an EMBL/GenBank/DDBJ whole genome shotgun (WGS) entry which is preliminary data.</text>
</comment>
<keyword evidence="3" id="KW-1185">Reference proteome</keyword>
<dbReference type="EMBL" id="VDEP01000372">
    <property type="protein sequence ID" value="KAA1095492.1"/>
    <property type="molecule type" value="Genomic_DNA"/>
</dbReference>
<evidence type="ECO:0000313" key="4">
    <source>
        <dbReference type="Proteomes" id="UP000325313"/>
    </source>
</evidence>
<evidence type="ECO:0000313" key="3">
    <source>
        <dbReference type="Proteomes" id="UP000324748"/>
    </source>
</evidence>